<feature type="region of interest" description="Disordered" evidence="2">
    <location>
        <begin position="249"/>
        <end position="275"/>
    </location>
</feature>
<feature type="region of interest" description="Disordered" evidence="2">
    <location>
        <begin position="716"/>
        <end position="816"/>
    </location>
</feature>
<feature type="region of interest" description="Disordered" evidence="2">
    <location>
        <begin position="621"/>
        <end position="687"/>
    </location>
</feature>
<organism evidence="3 4">
    <name type="scientific">Pocillopora meandrina</name>
    <dbReference type="NCBI Taxonomy" id="46732"/>
    <lineage>
        <taxon>Eukaryota</taxon>
        <taxon>Metazoa</taxon>
        <taxon>Cnidaria</taxon>
        <taxon>Anthozoa</taxon>
        <taxon>Hexacorallia</taxon>
        <taxon>Scleractinia</taxon>
        <taxon>Astrocoeniina</taxon>
        <taxon>Pocilloporidae</taxon>
        <taxon>Pocillopora</taxon>
    </lineage>
</organism>
<evidence type="ECO:0000256" key="1">
    <source>
        <dbReference type="SAM" id="Coils"/>
    </source>
</evidence>
<proteinExistence type="predicted"/>
<feature type="compositionally biased region" description="Polar residues" evidence="2">
    <location>
        <begin position="249"/>
        <end position="267"/>
    </location>
</feature>
<accession>A0AAU9XTL6</accession>
<gene>
    <name evidence="3" type="ORF">PMEA_00029997</name>
</gene>
<feature type="compositionally biased region" description="Low complexity" evidence="2">
    <location>
        <begin position="631"/>
        <end position="666"/>
    </location>
</feature>
<feature type="region of interest" description="Disordered" evidence="2">
    <location>
        <begin position="560"/>
        <end position="597"/>
    </location>
</feature>
<protein>
    <submittedName>
        <fullName evidence="3">Uncharacterized protein</fullName>
    </submittedName>
</protein>
<reference evidence="3 4" key="1">
    <citation type="submission" date="2022-05" db="EMBL/GenBank/DDBJ databases">
        <authorList>
            <consortium name="Genoscope - CEA"/>
            <person name="William W."/>
        </authorList>
    </citation>
    <scope>NUCLEOTIDE SEQUENCE [LARGE SCALE GENOMIC DNA]</scope>
</reference>
<name>A0AAU9XTL6_9CNID</name>
<comment type="caution">
    <text evidence="3">The sequence shown here is derived from an EMBL/GenBank/DDBJ whole genome shotgun (WGS) entry which is preliminary data.</text>
</comment>
<evidence type="ECO:0000256" key="2">
    <source>
        <dbReference type="SAM" id="MobiDB-lite"/>
    </source>
</evidence>
<feature type="coiled-coil region" evidence="1">
    <location>
        <begin position="454"/>
        <end position="509"/>
    </location>
</feature>
<dbReference type="Proteomes" id="UP001159428">
    <property type="component" value="Unassembled WGS sequence"/>
</dbReference>
<evidence type="ECO:0000313" key="3">
    <source>
        <dbReference type="EMBL" id="CAH3157468.1"/>
    </source>
</evidence>
<dbReference type="EMBL" id="CALNXJ010000064">
    <property type="protein sequence ID" value="CAH3157468.1"/>
    <property type="molecule type" value="Genomic_DNA"/>
</dbReference>
<feature type="compositionally biased region" description="Basic and acidic residues" evidence="2">
    <location>
        <begin position="574"/>
        <end position="586"/>
    </location>
</feature>
<keyword evidence="1" id="KW-0175">Coiled coil</keyword>
<keyword evidence="4" id="KW-1185">Reference proteome</keyword>
<feature type="compositionally biased region" description="Polar residues" evidence="2">
    <location>
        <begin position="722"/>
        <end position="743"/>
    </location>
</feature>
<feature type="coiled-coil region" evidence="1">
    <location>
        <begin position="296"/>
        <end position="418"/>
    </location>
</feature>
<feature type="compositionally biased region" description="Polar residues" evidence="2">
    <location>
        <begin position="621"/>
        <end position="630"/>
    </location>
</feature>
<dbReference type="AlphaFoldDB" id="A0AAU9XTL6"/>
<sequence length="816" mass="92461">MWFPPEEGAELFDFELEPGGGDEWGYSDHNEELRRVILYLVREKNSMLVKLRGLSALRGILQSLCTEPNREHAIFFERAGEICAEDSLVLNADAGLQLPTRKAHRSEKLHCDEKSVTFKHDNTNYVYGNTDSSTNTDLITNLLQANKELQKQVGLLEEVTRDQEPNGNCCERCSTLFRSQLVQYISKTKKLERALRAKDVLCSALAEKLDVMKDEKTSRSIGRTNMNNSKTNGGDCSQLKDECNGCSCSHDQTAEPSRNQTRNFQNEGTKDKSDQSVANGCVVCSSDGQVVLKTKFENMEKEMSQVTEKMNQVYSEKLQLEKRLKELQESREKDENELRGEINQLRQEKRQLQETVVQYQANEQKQKHEYDQLLYRAQEMQEILERETQEKFASIAEQKSLRQQVENLSKNMKSLQVKSEEFVRFHCDQEDQIDDFKRLKKHIHDNGLPSIEQLIALQRQNETYREEFLNERKEKERALSLKDKLKRDLENYQSRISSLQEQVYKYREHIYFLQQKFKQEGTGSQPVSPMFDMPGPSQGNNLSRLYGSTATQYINEMLLQGNTPPKFPASPIPDGKKPLVGKHSDGSGKPWQFQQGNYGRYGRQMSAEEWKSRVPNQGQTWDTFQYGSNQSPGRLSSAGSLSSVRSGSSSSEEVPVEAQIDGRTAFGMGGVGGRRQGPRPTGLPDRALDETRGMQQNYGAPSSSFEAWSPKPQGYAIRGQRRYSSPTGSGVRSPTTDYWSSPQHMGGFQRSWQSPAEHVQYSDSTQAPMSSGLRPTAEPWPPAVTTVPSSSHTQSTLTTSSQGDTMTFISGGMGMR</sequence>
<feature type="compositionally biased region" description="Low complexity" evidence="2">
    <location>
        <begin position="789"/>
        <end position="801"/>
    </location>
</feature>
<evidence type="ECO:0000313" key="4">
    <source>
        <dbReference type="Proteomes" id="UP001159428"/>
    </source>
</evidence>